<proteinExistence type="predicted"/>
<feature type="region of interest" description="Disordered" evidence="1">
    <location>
        <begin position="62"/>
        <end position="97"/>
    </location>
</feature>
<gene>
    <name evidence="3" type="ORF">PPYR1160_LOCUS14673</name>
</gene>
<reference evidence="3" key="1">
    <citation type="submission" date="2021-01" db="EMBL/GenBank/DDBJ databases">
        <authorList>
            <person name="Corre E."/>
            <person name="Pelletier E."/>
            <person name="Niang G."/>
            <person name="Scheremetjew M."/>
            <person name="Finn R."/>
            <person name="Kale V."/>
            <person name="Holt S."/>
            <person name="Cochrane G."/>
            <person name="Meng A."/>
            <person name="Brown T."/>
            <person name="Cohen L."/>
        </authorList>
    </citation>
    <scope>NUCLEOTIDE SEQUENCE</scope>
    <source>
        <strain evidence="3">CCMP2078</strain>
    </source>
</reference>
<protein>
    <submittedName>
        <fullName evidence="3">Uncharacterized protein</fullName>
    </submittedName>
</protein>
<evidence type="ECO:0000256" key="2">
    <source>
        <dbReference type="SAM" id="SignalP"/>
    </source>
</evidence>
<dbReference type="AlphaFoldDB" id="A0A7R9UFX2"/>
<dbReference type="EMBL" id="HBEA01019329">
    <property type="protein sequence ID" value="CAD8265170.1"/>
    <property type="molecule type" value="Transcribed_RNA"/>
</dbReference>
<feature type="compositionally biased region" description="Basic and acidic residues" evidence="1">
    <location>
        <begin position="537"/>
        <end position="550"/>
    </location>
</feature>
<sequence length="561" mass="62512">MNLSRLGALLLALLGVVDGFLVPTRRPLHVRPLLARKKGGSGFGKKKKGNSVDVEKPEVVKMDEAEAPKVEDGPQSAFEVTEKPTLGSESRQDRKGRDLLDVLTSKPVAFPLAPAERFQAMWNEPSAADVAEFRLPLDSTFETRLKKLQEVVDKEDDDLLLRFVNANMHLYSVSATRAISALKGNAMGRGDQEEAKRYRLLCRKVMAADGSLNTVFHVDVLDRQTDLGDYLGRTDVEKFIGTAASEIVPSWFVIKAVTSAWEDKYTKDTVDAQTAAKRRELRGEGSGLRIAEKKAISRAQTTVLAMQSMAQAFREQPSLMSALPMECVFLEKLEAEDVDPTLIPKFAEDFLDGRPMEDLIIGLMRVKARLDTVRLTRSFRLYSWYVRNVIDVLAGKSDAWDGVYDGPGEITPYRINDGFSWQRSPSVPSRNWKAVEENLELLQNGKGGNPQYYGYGDPSRDDDVDVLGVILQSFNPFSNARAADEDGRGSLPGYNQDPLDEELPFGGNWLWSLDDEEGELFSVPEYTQEQLDEMIKDYDPESELRDKAREGANQVGGEGGE</sequence>
<feature type="region of interest" description="Disordered" evidence="1">
    <location>
        <begin position="537"/>
        <end position="561"/>
    </location>
</feature>
<keyword evidence="2" id="KW-0732">Signal</keyword>
<evidence type="ECO:0000313" key="3">
    <source>
        <dbReference type="EMBL" id="CAD8265170.1"/>
    </source>
</evidence>
<organism evidence="3">
    <name type="scientific">Pinguiococcus pyrenoidosus</name>
    <dbReference type="NCBI Taxonomy" id="172671"/>
    <lineage>
        <taxon>Eukaryota</taxon>
        <taxon>Sar</taxon>
        <taxon>Stramenopiles</taxon>
        <taxon>Ochrophyta</taxon>
        <taxon>Pinguiophyceae</taxon>
        <taxon>Pinguiochrysidales</taxon>
        <taxon>Pinguiochrysidaceae</taxon>
        <taxon>Pinguiococcus</taxon>
    </lineage>
</organism>
<feature type="signal peptide" evidence="2">
    <location>
        <begin position="1"/>
        <end position="19"/>
    </location>
</feature>
<evidence type="ECO:0000256" key="1">
    <source>
        <dbReference type="SAM" id="MobiDB-lite"/>
    </source>
</evidence>
<accession>A0A7R9UFX2</accession>
<feature type="compositionally biased region" description="Basic and acidic residues" evidence="1">
    <location>
        <begin position="62"/>
        <end position="72"/>
    </location>
</feature>
<name>A0A7R9UFX2_9STRA</name>
<feature type="chain" id="PRO_5030817764" evidence="2">
    <location>
        <begin position="20"/>
        <end position="561"/>
    </location>
</feature>